<feature type="domain" description="DNA polymerase helix-hairpin-helix motif" evidence="2">
    <location>
        <begin position="519"/>
        <end position="605"/>
    </location>
</feature>
<keyword evidence="4" id="KW-1185">Reference proteome</keyword>
<proteinExistence type="predicted"/>
<sequence length="660" mass="67902">MFEHLFDVQSFHGLGSDRLLFTHLHVTPGDSTGGDPTGGDLLDRGLAEAWADAARADGASAASWTERDGLHGAVRHVAACLERGLAPIVGVELGVLADTDGRRGEAGEAGRVVVLAHGGNAGAGWAALCRLVTAAHARTGRDGKRGPAGVLREELAAGCLDPRTGRPAVTVLIGPDSDVGRAMSGDRFLRPRTLLRQWLEAMPAGVLAVELATPEAAASGTSPAVRMLRLAAEHGVPAVLTASAASGRLATAETMHALGAQIIAAARMGTRDLDSLLTNTERIAGRCRLDPTSDLRWDTPMPAPPAALGAADEAMEVIRSLGVRCEANTAAGPIEVEDHELDRVYRGLVAHFGAERAALAAAWDDGATAGVGSRGPARHEGRTDGGVQPLLLADPDAIPARRPERTLRPCGLVIGDRIRDRVPLQPSGAGAPMAQADWRDAAHLGLTVVGVRGSRAQSAIAFAVREAARVHGSRTVPADPRAHRGWLMSEHPEALLAGALEHPQPCSAEPPAVQAARLGVPLLPVDIAASGASYRLERITSGPDAGRIGVRAPLSAVDGLSRHEAARIIAGRPYASAADVRERARLTHAAVGRLAAAGAFASMHRAAAAAGSSPSLAADLAGLVRRPAGRPAGPMDGQLPLAADLPGPEGGAPGRPTGFR</sequence>
<dbReference type="InterPro" id="IPR004805">
    <property type="entry name" value="DnaE2/DnaE/PolC"/>
</dbReference>
<dbReference type="Gene3D" id="3.20.20.140">
    <property type="entry name" value="Metal-dependent hydrolases"/>
    <property type="match status" value="1"/>
</dbReference>
<evidence type="ECO:0000313" key="4">
    <source>
        <dbReference type="Proteomes" id="UP000639051"/>
    </source>
</evidence>
<feature type="region of interest" description="Disordered" evidence="1">
    <location>
        <begin position="628"/>
        <end position="660"/>
    </location>
</feature>
<evidence type="ECO:0000313" key="3">
    <source>
        <dbReference type="EMBL" id="MBL0705150.1"/>
    </source>
</evidence>
<protein>
    <submittedName>
        <fullName evidence="3">PHP domain-containing protein</fullName>
    </submittedName>
</protein>
<dbReference type="Pfam" id="PF14579">
    <property type="entry name" value="HHH_6"/>
    <property type="match status" value="1"/>
</dbReference>
<dbReference type="Proteomes" id="UP000639051">
    <property type="component" value="Unassembled WGS sequence"/>
</dbReference>
<feature type="region of interest" description="Disordered" evidence="1">
    <location>
        <begin position="370"/>
        <end position="390"/>
    </location>
</feature>
<comment type="caution">
    <text evidence="3">The sequence shown here is derived from an EMBL/GenBank/DDBJ whole genome shotgun (WGS) entry which is preliminary data.</text>
</comment>
<dbReference type="PANTHER" id="PTHR32294">
    <property type="entry name" value="DNA POLYMERASE III SUBUNIT ALPHA"/>
    <property type="match status" value="1"/>
</dbReference>
<organism evidence="3 4">
    <name type="scientific">Sinomonas cellulolyticus</name>
    <dbReference type="NCBI Taxonomy" id="2801916"/>
    <lineage>
        <taxon>Bacteria</taxon>
        <taxon>Bacillati</taxon>
        <taxon>Actinomycetota</taxon>
        <taxon>Actinomycetes</taxon>
        <taxon>Micrococcales</taxon>
        <taxon>Micrococcaceae</taxon>
        <taxon>Sinomonas</taxon>
    </lineage>
</organism>
<reference evidence="3 4" key="1">
    <citation type="submission" date="2021-01" db="EMBL/GenBank/DDBJ databases">
        <title>Genome public.</title>
        <authorList>
            <person name="Liu C."/>
            <person name="Sun Q."/>
        </authorList>
    </citation>
    <scope>NUCLEOTIDE SEQUENCE [LARGE SCALE GENOMIC DNA]</scope>
    <source>
        <strain evidence="3 4">JC656</strain>
    </source>
</reference>
<dbReference type="RefSeq" id="WP_189691926.1">
    <property type="nucleotide sequence ID" value="NZ_BNCM01000001.1"/>
</dbReference>
<accession>A0ABS1K0E6</accession>
<dbReference type="PANTHER" id="PTHR32294:SF4">
    <property type="entry name" value="ERROR-PRONE DNA POLYMERASE"/>
    <property type="match status" value="1"/>
</dbReference>
<name>A0ABS1K0E6_9MICC</name>
<dbReference type="InterPro" id="IPR029460">
    <property type="entry name" value="DNAPol_HHH"/>
</dbReference>
<evidence type="ECO:0000259" key="2">
    <source>
        <dbReference type="Pfam" id="PF14579"/>
    </source>
</evidence>
<evidence type="ECO:0000256" key="1">
    <source>
        <dbReference type="SAM" id="MobiDB-lite"/>
    </source>
</evidence>
<dbReference type="EMBL" id="JAERRC010000020">
    <property type="protein sequence ID" value="MBL0705150.1"/>
    <property type="molecule type" value="Genomic_DNA"/>
</dbReference>
<gene>
    <name evidence="3" type="ORF">JJE72_06465</name>
</gene>